<organism evidence="2 3">
    <name type="scientific">Stephania cephalantha</name>
    <dbReference type="NCBI Taxonomy" id="152367"/>
    <lineage>
        <taxon>Eukaryota</taxon>
        <taxon>Viridiplantae</taxon>
        <taxon>Streptophyta</taxon>
        <taxon>Embryophyta</taxon>
        <taxon>Tracheophyta</taxon>
        <taxon>Spermatophyta</taxon>
        <taxon>Magnoliopsida</taxon>
        <taxon>Ranunculales</taxon>
        <taxon>Menispermaceae</taxon>
        <taxon>Menispermoideae</taxon>
        <taxon>Cissampelideae</taxon>
        <taxon>Stephania</taxon>
    </lineage>
</organism>
<accession>A0AAP0JUY2</accession>
<evidence type="ECO:0000313" key="2">
    <source>
        <dbReference type="EMBL" id="KAK9139938.1"/>
    </source>
</evidence>
<dbReference type="GO" id="GO:0016071">
    <property type="term" value="P:mRNA metabolic process"/>
    <property type="evidence" value="ECO:0007669"/>
    <property type="project" value="UniProtKB-ARBA"/>
</dbReference>
<evidence type="ECO:0000313" key="3">
    <source>
        <dbReference type="Proteomes" id="UP001419268"/>
    </source>
</evidence>
<dbReference type="EMBL" id="JBBNAG010000004">
    <property type="protein sequence ID" value="KAK9139938.1"/>
    <property type="molecule type" value="Genomic_DNA"/>
</dbReference>
<dbReference type="PANTHER" id="PTHR35306">
    <property type="entry name" value="BNAA03G57290D PROTEIN"/>
    <property type="match status" value="1"/>
</dbReference>
<gene>
    <name evidence="2" type="ORF">Scep_009619</name>
</gene>
<evidence type="ECO:0000256" key="1">
    <source>
        <dbReference type="SAM" id="MobiDB-lite"/>
    </source>
</evidence>
<feature type="region of interest" description="Disordered" evidence="1">
    <location>
        <begin position="117"/>
        <end position="146"/>
    </location>
</feature>
<feature type="compositionally biased region" description="Polar residues" evidence="1">
    <location>
        <begin position="118"/>
        <end position="129"/>
    </location>
</feature>
<name>A0AAP0JUY2_9MAGN</name>
<dbReference type="InterPro" id="IPR028322">
    <property type="entry name" value="PNRC-like_rgn"/>
</dbReference>
<protein>
    <submittedName>
        <fullName evidence="2">Uncharacterized protein</fullName>
    </submittedName>
</protein>
<dbReference type="AlphaFoldDB" id="A0AAP0JUY2"/>
<reference evidence="2 3" key="1">
    <citation type="submission" date="2024-01" db="EMBL/GenBank/DDBJ databases">
        <title>Genome assemblies of Stephania.</title>
        <authorList>
            <person name="Yang L."/>
        </authorList>
    </citation>
    <scope>NUCLEOTIDE SEQUENCE [LARGE SCALE GENOMIC DNA]</scope>
    <source>
        <strain evidence="2">JXDWG</strain>
        <tissue evidence="2">Leaf</tissue>
    </source>
</reference>
<sequence>MEALVVLGQYRNQYHHKSKNCSPSGLREINCRFFQSDSGIRPNQFRTSVGENPNQFCSPEKTLKTKKGKSNAIPIACKDGSLIDEFALGELWAGPAYSNSPPPSSLPIPKFSLRQKRSTSFELPSSSPGETMRTFAKSAPPSPGRGDCCASKSFLSVVSATKDLRRILHLDECDE</sequence>
<proteinExistence type="predicted"/>
<dbReference type="PANTHER" id="PTHR35306:SF1">
    <property type="entry name" value="VQ DOMAIN-CONTAINING PROTEIN"/>
    <property type="match status" value="1"/>
</dbReference>
<dbReference type="Pfam" id="PF15365">
    <property type="entry name" value="PNRC"/>
    <property type="match status" value="1"/>
</dbReference>
<keyword evidence="3" id="KW-1185">Reference proteome</keyword>
<dbReference type="Proteomes" id="UP001419268">
    <property type="component" value="Unassembled WGS sequence"/>
</dbReference>
<comment type="caution">
    <text evidence="2">The sequence shown here is derived from an EMBL/GenBank/DDBJ whole genome shotgun (WGS) entry which is preliminary data.</text>
</comment>